<gene>
    <name evidence="2" type="ORF">AU192_20920</name>
</gene>
<dbReference type="GO" id="GO:0016705">
    <property type="term" value="F:oxidoreductase activity, acting on paired donors, with incorporation or reduction of molecular oxygen"/>
    <property type="evidence" value="ECO:0007669"/>
    <property type="project" value="InterPro"/>
</dbReference>
<dbReference type="RefSeq" id="WP_064398779.1">
    <property type="nucleotide sequence ID" value="NZ_LQIR01000034.1"/>
</dbReference>
<evidence type="ECO:0000259" key="1">
    <source>
        <dbReference type="Pfam" id="PF00296"/>
    </source>
</evidence>
<organism evidence="2 3">
    <name type="scientific">Mycobacterium lehmannii</name>
    <dbReference type="NCBI Taxonomy" id="2048550"/>
    <lineage>
        <taxon>Bacteria</taxon>
        <taxon>Bacillati</taxon>
        <taxon>Actinomycetota</taxon>
        <taxon>Actinomycetes</taxon>
        <taxon>Mycobacteriales</taxon>
        <taxon>Mycobacteriaceae</taxon>
        <taxon>Mycobacterium</taxon>
    </lineage>
</organism>
<feature type="domain" description="Luciferase-like" evidence="1">
    <location>
        <begin position="15"/>
        <end position="303"/>
    </location>
</feature>
<dbReference type="Proteomes" id="UP000053707">
    <property type="component" value="Unassembled WGS sequence"/>
</dbReference>
<dbReference type="InterPro" id="IPR050564">
    <property type="entry name" value="F420-G6PD/mer"/>
</dbReference>
<reference evidence="2 3" key="1">
    <citation type="submission" date="2016-01" db="EMBL/GenBank/DDBJ databases">
        <authorList>
            <consortium name="TB Trials Study Group"/>
            <person name="Sutton G."/>
            <person name="Brinkac L."/>
            <person name="Sanka R."/>
            <person name="Adams M."/>
            <person name="Lau E.L."/>
            <person name="Macaden R."/>
            <person name="Grewal H.M.S."/>
        </authorList>
    </citation>
    <scope>NUCLEOTIDE SEQUENCE [LARGE SCALE GENOMIC DNA]</scope>
    <source>
        <strain evidence="2 3">IS-1744</strain>
    </source>
</reference>
<dbReference type="SUPFAM" id="SSF51679">
    <property type="entry name" value="Bacterial luciferase-like"/>
    <property type="match status" value="1"/>
</dbReference>
<dbReference type="InterPro" id="IPR011251">
    <property type="entry name" value="Luciferase-like_dom"/>
</dbReference>
<name>A0A101A3P7_9MYCO</name>
<protein>
    <recommendedName>
        <fullName evidence="1">Luciferase-like domain-containing protein</fullName>
    </recommendedName>
</protein>
<dbReference type="Pfam" id="PF00296">
    <property type="entry name" value="Bac_luciferase"/>
    <property type="match status" value="1"/>
</dbReference>
<keyword evidence="3" id="KW-1185">Reference proteome</keyword>
<proteinExistence type="predicted"/>
<dbReference type="EMBL" id="LQIR01000034">
    <property type="protein sequence ID" value="KUI12505.1"/>
    <property type="molecule type" value="Genomic_DNA"/>
</dbReference>
<evidence type="ECO:0000313" key="2">
    <source>
        <dbReference type="EMBL" id="KUI12505.1"/>
    </source>
</evidence>
<dbReference type="Gene3D" id="3.20.20.30">
    <property type="entry name" value="Luciferase-like domain"/>
    <property type="match status" value="1"/>
</dbReference>
<dbReference type="PANTHER" id="PTHR43244">
    <property type="match status" value="1"/>
</dbReference>
<dbReference type="AlphaFoldDB" id="A0A101A3P7"/>
<evidence type="ECO:0000313" key="3">
    <source>
        <dbReference type="Proteomes" id="UP000053707"/>
    </source>
</evidence>
<sequence length="331" mass="34889">MKLSCALVTNLDSPDLVVEAERLGYHRAWLYDSPAITSDVWVALALAAQRTSRIGLGPGVLVPSLRHPMTNAAALANLAALAPGRVAVAVGSGFTGRYTLGKKPLRWAYVEEYVTTLLGLLRGETVQWDGAAIRMLHTDGFVADRPVDVEVLIGADGPKGTAVAERVGDGVFAAGVPNPAAAGRPYALLQFGTVLDDGEDLASPNVLNRAGHGLAVVFHAMYERMGAEALAEFPGGREWVSAIEAIPPAERHLVTHEGHLVRLTKVDEEAVGLAADLLPQFTFSGTPEQLRARVSEYAAGGVTELVYQPAGPDVAGELARMMSAIGEATAR</sequence>
<dbReference type="PANTHER" id="PTHR43244:SF2">
    <property type="entry name" value="CONSERVED HYPOTHETICAL ALANINE AND PROLINE-RICH PROTEIN"/>
    <property type="match status" value="1"/>
</dbReference>
<dbReference type="InterPro" id="IPR036661">
    <property type="entry name" value="Luciferase-like_sf"/>
</dbReference>
<accession>A0A101A3P7</accession>
<comment type="caution">
    <text evidence="2">The sequence shown here is derived from an EMBL/GenBank/DDBJ whole genome shotgun (WGS) entry which is preliminary data.</text>
</comment>